<sequence>MLKSRRQRPRRPVDQALFWLARFPRTQLYRIKIKYLCDEYSSRFLLRREKCQPRQLCA</sequence>
<dbReference type="EMBL" id="LN899819">
    <property type="protein sequence ID" value="CUV11598.1"/>
    <property type="molecule type" value="Genomic_DNA"/>
</dbReference>
<protein>
    <submittedName>
        <fullName evidence="1">Uncharacterized protein</fullName>
    </submittedName>
</protein>
<dbReference type="AlphaFoldDB" id="A0A0S4TNI4"/>
<gene>
    <name evidence="1" type="ORF">RUN39_v1_170063</name>
</gene>
<proteinExistence type="predicted"/>
<accession>A0A0S4TNI4</accession>
<organism evidence="1">
    <name type="scientific">Ralstonia solanacearum</name>
    <name type="common">Pseudomonas solanacearum</name>
    <dbReference type="NCBI Taxonomy" id="305"/>
    <lineage>
        <taxon>Bacteria</taxon>
        <taxon>Pseudomonadati</taxon>
        <taxon>Pseudomonadota</taxon>
        <taxon>Betaproteobacteria</taxon>
        <taxon>Burkholderiales</taxon>
        <taxon>Burkholderiaceae</taxon>
        <taxon>Ralstonia</taxon>
        <taxon>Ralstonia solanacearum species complex</taxon>
    </lineage>
</organism>
<evidence type="ECO:0000313" key="1">
    <source>
        <dbReference type="EMBL" id="CUV11598.1"/>
    </source>
</evidence>
<reference evidence="1" key="1">
    <citation type="submission" date="2015-10" db="EMBL/GenBank/DDBJ databases">
        <authorList>
            <person name="Gilbert D.G."/>
        </authorList>
    </citation>
    <scope>NUCLEOTIDE SEQUENCE</scope>
    <source>
        <strain evidence="1">Phyl III-seqv23</strain>
    </source>
</reference>
<name>A0A0S4TNI4_RALSL</name>